<dbReference type="EMBL" id="JBAMIC010000024">
    <property type="protein sequence ID" value="KAK7090218.1"/>
    <property type="molecule type" value="Genomic_DNA"/>
</dbReference>
<keyword evidence="1" id="KW-0175">Coiled coil</keyword>
<protein>
    <submittedName>
        <fullName evidence="2">Uncharacterized protein</fullName>
    </submittedName>
</protein>
<dbReference type="AlphaFoldDB" id="A0AAN9ANJ9"/>
<proteinExistence type="predicted"/>
<evidence type="ECO:0000256" key="1">
    <source>
        <dbReference type="SAM" id="Coils"/>
    </source>
</evidence>
<dbReference type="InterPro" id="IPR001680">
    <property type="entry name" value="WD40_rpt"/>
</dbReference>
<gene>
    <name evidence="2" type="ORF">V1264_010045</name>
</gene>
<dbReference type="InterPro" id="IPR036322">
    <property type="entry name" value="WD40_repeat_dom_sf"/>
</dbReference>
<dbReference type="SUPFAM" id="SSF50978">
    <property type="entry name" value="WD40 repeat-like"/>
    <property type="match status" value="1"/>
</dbReference>
<reference evidence="2 3" key="1">
    <citation type="submission" date="2024-02" db="EMBL/GenBank/DDBJ databases">
        <title>Chromosome-scale genome assembly of the rough periwinkle Littorina saxatilis.</title>
        <authorList>
            <person name="De Jode A."/>
            <person name="Faria R."/>
            <person name="Formenti G."/>
            <person name="Sims Y."/>
            <person name="Smith T.P."/>
            <person name="Tracey A."/>
            <person name="Wood J.M.D."/>
            <person name="Zagrodzka Z.B."/>
            <person name="Johannesson K."/>
            <person name="Butlin R.K."/>
            <person name="Leder E.H."/>
        </authorList>
    </citation>
    <scope>NUCLEOTIDE SEQUENCE [LARGE SCALE GENOMIC DNA]</scope>
    <source>
        <strain evidence="2">Snail1</strain>
        <tissue evidence="2">Muscle</tissue>
    </source>
</reference>
<sequence>MMGDIHLPRDTYKLQERFLNKLKEEIANVDGKIEENVKIRQQMENVEDTQRLRAERQIEKLTARNMVLQDELERIYTKPSPPLSPAPKMVITEVITKRTKEFSDQQHEKAMQYKYLLAEKQRLQQAQERLREKRLALHRMPTPEEGGHVPRPVSIESAHSNASLMHRAVADMPYTVDRIYQLKEHLHHEYVTKQKPYRGELGIDSYQPWQIDHYVFIRKFVSKFLDDFVNKFVPPDYSYVEQDVRWMMEKTEDGEWQRTAMALAERKAVQLVAEAILLQETRAVMRQTAAEVLHVHGTFKNMTDLLLMREAESISTGAKEGRDSEDPAYNLITKSFFTSQQNRSKFKKDIWSHSQPLQLTTSDAEAEEMDDMDTDVELITYSHLHPADLQKFKAGHFDLPPAKRKKEAVIRYRKREAEFWTGIDPGLFTIELPNVCDGVLCVQPSPDGTYVAMGTANGDVLVYDVRLEPWRLGRIAYNNSRNKEGTVDVSWSLDGTRIVSVHEGGKMQVWGLEGPALGRLELRALQLVPDEQGNMPKQLGLIGTLDVENNDFTFQLGPMAESEVLTENVGPVKGSFYPSFSLFGVQHQVCGVLENGDIMKVNLEILSAADAKQEEEVSYPEAPLIYQPNIYDESHGVNLVGQNLEAELFRQHKHPVMHIGFVDNISRMVTVDDQAYINIWNYDPTFISGFGYFMPEKKYKLDFNKTMYTPSNTDQPKVVFTDSAKSNTKTQAEIARDRNSVQNQLDNMNLGDPWHEEIVPDRNLVTSVYAPKGGVKDSGAMFNIVLRHENTQQLSIYLIRMYKPVKVKCSKLLAVEQTPSGRELVFVLLFPEYPPKEPHMMILILDLMTMKLRDLRRDIYLTTNEHDMLVERPIISFSTTRVLAPTGAEYLFIVMQGRIRCISLTTGNLVLRAEDPKRPSGFTGCLIDEKFLQLSKRTEVTSLCFNGRIYAALHEKALTTVQVLQLNDNNGYEGRRLMWKAYQTWDKFRRVPPEVRVDKVTWLLSDMQHSEVDMRRLILELVDKRVFGIREGVDEEGDAQRAVRDKTEQYNAVLPKIEQLALLDGPHKA</sequence>
<accession>A0AAN9ANJ9</accession>
<keyword evidence="3" id="KW-1185">Reference proteome</keyword>
<comment type="caution">
    <text evidence="2">The sequence shown here is derived from an EMBL/GenBank/DDBJ whole genome shotgun (WGS) entry which is preliminary data.</text>
</comment>
<dbReference type="InterPro" id="IPR015943">
    <property type="entry name" value="WD40/YVTN_repeat-like_dom_sf"/>
</dbReference>
<dbReference type="SMART" id="SM00320">
    <property type="entry name" value="WD40"/>
    <property type="match status" value="3"/>
</dbReference>
<dbReference type="Gene3D" id="2.130.10.10">
    <property type="entry name" value="YVTN repeat-like/Quinoprotein amine dehydrogenase"/>
    <property type="match status" value="1"/>
</dbReference>
<evidence type="ECO:0000313" key="3">
    <source>
        <dbReference type="Proteomes" id="UP001374579"/>
    </source>
</evidence>
<evidence type="ECO:0000313" key="2">
    <source>
        <dbReference type="EMBL" id="KAK7090218.1"/>
    </source>
</evidence>
<name>A0AAN9ANJ9_9CAEN</name>
<dbReference type="Proteomes" id="UP001374579">
    <property type="component" value="Unassembled WGS sequence"/>
</dbReference>
<organism evidence="2 3">
    <name type="scientific">Littorina saxatilis</name>
    <dbReference type="NCBI Taxonomy" id="31220"/>
    <lineage>
        <taxon>Eukaryota</taxon>
        <taxon>Metazoa</taxon>
        <taxon>Spiralia</taxon>
        <taxon>Lophotrochozoa</taxon>
        <taxon>Mollusca</taxon>
        <taxon>Gastropoda</taxon>
        <taxon>Caenogastropoda</taxon>
        <taxon>Littorinimorpha</taxon>
        <taxon>Littorinoidea</taxon>
        <taxon>Littorinidae</taxon>
        <taxon>Littorina</taxon>
    </lineage>
</organism>
<feature type="coiled-coil region" evidence="1">
    <location>
        <begin position="29"/>
        <end position="78"/>
    </location>
</feature>